<keyword evidence="3" id="KW-1185">Reference proteome</keyword>
<proteinExistence type="predicted"/>
<feature type="region of interest" description="Disordered" evidence="1">
    <location>
        <begin position="232"/>
        <end position="255"/>
    </location>
</feature>
<accession>A0A8S1P346</accession>
<dbReference type="AlphaFoldDB" id="A0A8S1P346"/>
<gene>
    <name evidence="2" type="ORF">PSON_ATCC_30995.1.T0680128</name>
</gene>
<reference evidence="2" key="1">
    <citation type="submission" date="2021-01" db="EMBL/GenBank/DDBJ databases">
        <authorList>
            <consortium name="Genoscope - CEA"/>
            <person name="William W."/>
        </authorList>
    </citation>
    <scope>NUCLEOTIDE SEQUENCE</scope>
</reference>
<evidence type="ECO:0000256" key="1">
    <source>
        <dbReference type="SAM" id="MobiDB-lite"/>
    </source>
</evidence>
<sequence length="363" mass="43460">MSRQQSPKRVKQISQEERQKKLFMKTALNSLRKYFNNKALPYHPLITCVSIKPGCINRCASLQSYPNQNVWKYLVELPKAIQLEVAEFLIKELYGKQQKFSPKFLIEATQRINNNFDFQSFYKDPTQTDNITNENELEFYQNNINEVKNNGTVIKQKKWSKGEGFVSESKQISTQMRLCNQYPPLIKVDQVHYHKMRCLLEKIKVQKYKQSEEMKIFVEELQKFIQKDPKAHDLKPKKKIKKSNDQKDYQQDDEESIQRSKTLLNEVKVEENSAQDFLEQFKMKIKSIEPGIVMYLPEYQKIDPQYRQFYKNLEDNYYKDLYYKVRTEDLILNPQNILKLLKQAFQNVNYIIPFKEEHDISQK</sequence>
<evidence type="ECO:0000313" key="3">
    <source>
        <dbReference type="Proteomes" id="UP000692954"/>
    </source>
</evidence>
<organism evidence="2 3">
    <name type="scientific">Paramecium sonneborni</name>
    <dbReference type="NCBI Taxonomy" id="65129"/>
    <lineage>
        <taxon>Eukaryota</taxon>
        <taxon>Sar</taxon>
        <taxon>Alveolata</taxon>
        <taxon>Ciliophora</taxon>
        <taxon>Intramacronucleata</taxon>
        <taxon>Oligohymenophorea</taxon>
        <taxon>Peniculida</taxon>
        <taxon>Parameciidae</taxon>
        <taxon>Paramecium</taxon>
    </lineage>
</organism>
<comment type="caution">
    <text evidence="2">The sequence shown here is derived from an EMBL/GenBank/DDBJ whole genome shotgun (WGS) entry which is preliminary data.</text>
</comment>
<evidence type="ECO:0000313" key="2">
    <source>
        <dbReference type="EMBL" id="CAD8097397.1"/>
    </source>
</evidence>
<protein>
    <submittedName>
        <fullName evidence="2">Uncharacterized protein</fullName>
    </submittedName>
</protein>
<dbReference type="OrthoDB" id="307851at2759"/>
<dbReference type="Proteomes" id="UP000692954">
    <property type="component" value="Unassembled WGS sequence"/>
</dbReference>
<dbReference type="EMBL" id="CAJJDN010000068">
    <property type="protein sequence ID" value="CAD8097397.1"/>
    <property type="molecule type" value="Genomic_DNA"/>
</dbReference>
<name>A0A8S1P346_9CILI</name>